<name>A0AAX4NH20_9ARCH</name>
<dbReference type="PROSITE" id="PS50984">
    <property type="entry name" value="TRUD"/>
    <property type="match status" value="1"/>
</dbReference>
<dbReference type="GO" id="GO:0003723">
    <property type="term" value="F:RNA binding"/>
    <property type="evidence" value="ECO:0007669"/>
    <property type="project" value="InterPro"/>
</dbReference>
<dbReference type="Gene3D" id="3.30.70.3160">
    <property type="match status" value="1"/>
</dbReference>
<protein>
    <recommendedName>
        <fullName evidence="4">Probable tRNA pseudouridine synthase D</fullName>
        <ecNumber evidence="4">5.4.99.27</ecNumber>
    </recommendedName>
    <alternativeName>
        <fullName evidence="4">tRNA pseudouridine(13) synthase</fullName>
    </alternativeName>
    <alternativeName>
        <fullName evidence="4">tRNA pseudouridylate synthase D</fullName>
    </alternativeName>
    <alternativeName>
        <fullName evidence="4">tRNA-uridine isomerase D</fullName>
    </alternativeName>
</protein>
<dbReference type="Pfam" id="PF01142">
    <property type="entry name" value="TruD"/>
    <property type="match status" value="1"/>
</dbReference>
<dbReference type="GO" id="GO:0031119">
    <property type="term" value="P:tRNA pseudouridine synthesis"/>
    <property type="evidence" value="ECO:0007669"/>
    <property type="project" value="UniProtKB-UniRule"/>
</dbReference>
<comment type="similarity">
    <text evidence="1 4">Belongs to the pseudouridine synthase TruD family.</text>
</comment>
<dbReference type="PROSITE" id="PS01268">
    <property type="entry name" value="UPF0024"/>
    <property type="match status" value="1"/>
</dbReference>
<reference evidence="6 7" key="1">
    <citation type="submission" date="2023-09" db="EMBL/GenBank/DDBJ databases">
        <authorList>
            <person name="Golyshina O.V."/>
            <person name="Lunev E.A."/>
            <person name="Bargiela R."/>
            <person name="Gaines M.C."/>
            <person name="Daum B."/>
            <person name="Bale N.J."/>
            <person name="Koenen M."/>
            <person name="Sinninghe Damst J.S."/>
            <person name="Yakimov M."/>
            <person name="Golyshin P.N."/>
        </authorList>
    </citation>
    <scope>NUCLEOTIDE SEQUENCE [LARGE SCALE GENOMIC DNA]</scope>
    <source>
        <strain evidence="6 7">M1</strain>
    </source>
</reference>
<dbReference type="NCBIfam" id="TIGR00094">
    <property type="entry name" value="tRNA_TruD_broad"/>
    <property type="match status" value="1"/>
</dbReference>
<evidence type="ECO:0000313" key="7">
    <source>
        <dbReference type="Proteomes" id="UP001451606"/>
    </source>
</evidence>
<dbReference type="Gene3D" id="1.10.1510.30">
    <property type="match status" value="1"/>
</dbReference>
<comment type="catalytic activity">
    <reaction evidence="4">
        <text>uridine(13) in tRNA = pseudouridine(13) in tRNA</text>
        <dbReference type="Rhea" id="RHEA:42540"/>
        <dbReference type="Rhea" id="RHEA-COMP:10105"/>
        <dbReference type="Rhea" id="RHEA-COMP:10106"/>
        <dbReference type="ChEBI" id="CHEBI:65314"/>
        <dbReference type="ChEBI" id="CHEBI:65315"/>
        <dbReference type="EC" id="5.4.99.27"/>
    </reaction>
</comment>
<dbReference type="EMBL" id="CP133772">
    <property type="protein sequence ID" value="WYY00777.1"/>
    <property type="molecule type" value="Genomic_DNA"/>
</dbReference>
<dbReference type="HAMAP" id="MF_01082">
    <property type="entry name" value="TruD"/>
    <property type="match status" value="1"/>
</dbReference>
<accession>A0AAX4NH20</accession>
<keyword evidence="3 4" id="KW-0413">Isomerase</keyword>
<evidence type="ECO:0000256" key="1">
    <source>
        <dbReference type="ARBA" id="ARBA00007953"/>
    </source>
</evidence>
<sequence length="416" mass="47594">MPFTEKEREIGIYARVSSSAGIPGKIKNEPEDFIVDEIPVNIPRKPDGKYLYLRIRLRNWDNNRFLMKLSRELGVSRKRITYAGTKDKTAVTTQYFCINTPYGLEKSRLGDVEILETFRSDHMLKLGELLGNRFIISIEDEKNHNTEIMGTYDEILSKGGFPNYFGIQRFGSIRTNTHKIGKYIVNGDLDEAVKRYIGDPDIDHENFRLEFYRTLDAGDALKTFPMHLNFERSLLSHIAETGDFKSAFSKFPLNLRMIFVHAYQSYLFNIMVSERFKRLGNLSEVSEGDIAIPVDRYFNPVASEGYIKVTKFNLDKISRLSLMDKVRVTAPLVGYETNFSGGVQGDIENHVMEIEKVSPEMFRIASDPSMSSSGERRIISAKPVDLKIPEKNTLDFSLGRGIYATSLLREILRDSD</sequence>
<evidence type="ECO:0000256" key="2">
    <source>
        <dbReference type="ARBA" id="ARBA00022694"/>
    </source>
</evidence>
<dbReference type="GO" id="GO:0160150">
    <property type="term" value="F:tRNA pseudouridine(13) synthase activity"/>
    <property type="evidence" value="ECO:0007669"/>
    <property type="project" value="UniProtKB-EC"/>
</dbReference>
<keyword evidence="7" id="KW-1185">Reference proteome</keyword>
<evidence type="ECO:0000259" key="5">
    <source>
        <dbReference type="PROSITE" id="PS50984"/>
    </source>
</evidence>
<feature type="active site" description="Nucleophile" evidence="4">
    <location>
        <position position="87"/>
    </location>
</feature>
<dbReference type="PANTHER" id="PTHR13326:SF21">
    <property type="entry name" value="PSEUDOURIDYLATE SYNTHASE PUS7L"/>
    <property type="match status" value="1"/>
</dbReference>
<dbReference type="EC" id="5.4.99.27" evidence="4"/>
<dbReference type="InterPro" id="IPR001656">
    <property type="entry name" value="PsdUridine_synth_TruD"/>
</dbReference>
<comment type="function">
    <text evidence="4">Could be responsible for synthesis of pseudouridine from uracil-13 in transfer RNAs.</text>
</comment>
<dbReference type="PIRSF" id="PIRSF037016">
    <property type="entry name" value="Pseudouridin_synth_euk_prd"/>
    <property type="match status" value="1"/>
</dbReference>
<dbReference type="PANTHER" id="PTHR13326">
    <property type="entry name" value="TRNA PSEUDOURIDINE SYNTHASE D"/>
    <property type="match status" value="1"/>
</dbReference>
<dbReference type="InterPro" id="IPR020103">
    <property type="entry name" value="PsdUridine_synth_cat_dom_sf"/>
</dbReference>
<dbReference type="InterPro" id="IPR042214">
    <property type="entry name" value="TruD_catalytic"/>
</dbReference>
<organism evidence="6 7">
    <name type="scientific">Oxyplasma meridianum</name>
    <dbReference type="NCBI Taxonomy" id="3073602"/>
    <lineage>
        <taxon>Archaea</taxon>
        <taxon>Methanobacteriati</taxon>
        <taxon>Thermoplasmatota</taxon>
        <taxon>Thermoplasmata</taxon>
        <taxon>Thermoplasmatales</taxon>
        <taxon>Thermoplasmataceae</taxon>
        <taxon>Oxyplasma</taxon>
    </lineage>
</organism>
<dbReference type="AlphaFoldDB" id="A0AAX4NH20"/>
<evidence type="ECO:0000313" key="6">
    <source>
        <dbReference type="EMBL" id="WYY00777.1"/>
    </source>
</evidence>
<dbReference type="InterPro" id="IPR011760">
    <property type="entry name" value="PsdUridine_synth_TruD_insert"/>
</dbReference>
<dbReference type="Gene3D" id="3.30.2350.20">
    <property type="entry name" value="TruD, catalytic domain"/>
    <property type="match status" value="1"/>
</dbReference>
<keyword evidence="2 4" id="KW-0819">tRNA processing</keyword>
<evidence type="ECO:0000256" key="4">
    <source>
        <dbReference type="HAMAP-Rule" id="MF_01082"/>
    </source>
</evidence>
<feature type="domain" description="TRUD" evidence="5">
    <location>
        <begin position="160"/>
        <end position="381"/>
    </location>
</feature>
<dbReference type="GeneID" id="95968098"/>
<dbReference type="Proteomes" id="UP001451606">
    <property type="component" value="Chromosome"/>
</dbReference>
<evidence type="ECO:0000256" key="3">
    <source>
        <dbReference type="ARBA" id="ARBA00023235"/>
    </source>
</evidence>
<dbReference type="InterPro" id="IPR020119">
    <property type="entry name" value="PsdUridine_synth_TruD_CS"/>
</dbReference>
<dbReference type="KEGG" id="omr:OXIME_001361"/>
<gene>
    <name evidence="4 6" type="primary">truD</name>
    <name evidence="6" type="ORF">OXIME_001361</name>
</gene>
<dbReference type="RefSeq" id="WP_393971106.1">
    <property type="nucleotide sequence ID" value="NZ_CP133772.1"/>
</dbReference>
<proteinExistence type="inferred from homology"/>
<dbReference type="SUPFAM" id="SSF55120">
    <property type="entry name" value="Pseudouridine synthase"/>
    <property type="match status" value="1"/>
</dbReference>